<dbReference type="Proteomes" id="UP000563349">
    <property type="component" value="Unassembled WGS sequence"/>
</dbReference>
<dbReference type="Pfam" id="PF18710">
    <property type="entry name" value="ComR_TPR"/>
    <property type="match status" value="1"/>
</dbReference>
<evidence type="ECO:0000259" key="1">
    <source>
        <dbReference type="PROSITE" id="PS50943"/>
    </source>
</evidence>
<feature type="domain" description="HTH cro/C1-type" evidence="1">
    <location>
        <begin position="11"/>
        <end position="66"/>
    </location>
</feature>
<dbReference type="PROSITE" id="PS50943">
    <property type="entry name" value="HTH_CROC1"/>
    <property type="match status" value="1"/>
</dbReference>
<sequence length="298" mass="34775">MSVKEIIGKKIREEREKKGFSRESLCGGEEELTVRQLARIELGQSLPSLIKLEYIAQVLDIDLATLLAGESISIPDEYFTMKYQLFKFPTYGDEERLAKKIQMVEDIYEKYFDYLPEEELYMLELLDNTLDYVSTKKTVAAEEIFEDFFKQLFLKNKYSINDLLLISYYAIQCQNKDYEEGIIQALEVKVLEQEISGDEYYNVELLGTVMAIAGVYLDHAEYFPIKKLADRMHVIIEATQQYSLKPLVLVYEAKYYLCVEQNVDKAKECYEWALLLARSFGDSILEANIRMEREIDSI</sequence>
<dbReference type="InterPro" id="IPR040799">
    <property type="entry name" value="ComR_TPR"/>
</dbReference>
<dbReference type="RefSeq" id="WP_179923901.1">
    <property type="nucleotide sequence ID" value="NZ_CP128228.1"/>
</dbReference>
<evidence type="ECO:0000313" key="3">
    <source>
        <dbReference type="Proteomes" id="UP000563349"/>
    </source>
</evidence>
<dbReference type="SUPFAM" id="SSF47413">
    <property type="entry name" value="lambda repressor-like DNA-binding domains"/>
    <property type="match status" value="1"/>
</dbReference>
<comment type="caution">
    <text evidence="2">The sequence shown here is derived from an EMBL/GenBank/DDBJ whole genome shotgun (WGS) entry which is preliminary data.</text>
</comment>
<evidence type="ECO:0000313" key="2">
    <source>
        <dbReference type="EMBL" id="NYS49307.1"/>
    </source>
</evidence>
<protein>
    <submittedName>
        <fullName evidence="2">XRE family transcriptional regulator</fullName>
    </submittedName>
</protein>
<dbReference type="GO" id="GO:0003677">
    <property type="term" value="F:DNA binding"/>
    <property type="evidence" value="ECO:0007669"/>
    <property type="project" value="InterPro"/>
</dbReference>
<name>A0A7Z0LDD1_9STRE</name>
<dbReference type="CDD" id="cd00093">
    <property type="entry name" value="HTH_XRE"/>
    <property type="match status" value="1"/>
</dbReference>
<dbReference type="AlphaFoldDB" id="A0A7Z0LDD1"/>
<dbReference type="Gene3D" id="1.10.260.40">
    <property type="entry name" value="lambda repressor-like DNA-binding domains"/>
    <property type="match status" value="1"/>
</dbReference>
<reference evidence="2 3" key="1">
    <citation type="submission" date="2020-07" db="EMBL/GenBank/DDBJ databases">
        <title>MOT database genomes.</title>
        <authorList>
            <person name="Joseph S."/>
            <person name="Aduse-Opoku J."/>
            <person name="Hashim A."/>
            <person name="Wade W."/>
            <person name="Curtis M."/>
        </authorList>
    </citation>
    <scope>NUCLEOTIDE SEQUENCE [LARGE SCALE GENOMIC DNA]</scope>
    <source>
        <strain evidence="2 3">CCW311</strain>
    </source>
</reference>
<dbReference type="EMBL" id="JACBYG010000049">
    <property type="protein sequence ID" value="NYS49307.1"/>
    <property type="molecule type" value="Genomic_DNA"/>
</dbReference>
<keyword evidence="3" id="KW-1185">Reference proteome</keyword>
<proteinExistence type="predicted"/>
<dbReference type="InterPro" id="IPR010982">
    <property type="entry name" value="Lambda_DNA-bd_dom_sf"/>
</dbReference>
<accession>A0A7Z0LDD1</accession>
<organism evidence="2 3">
    <name type="scientific">Streptococcus danieliae</name>
    <dbReference type="NCBI Taxonomy" id="747656"/>
    <lineage>
        <taxon>Bacteria</taxon>
        <taxon>Bacillati</taxon>
        <taxon>Bacillota</taxon>
        <taxon>Bacilli</taxon>
        <taxon>Lactobacillales</taxon>
        <taxon>Streptococcaceae</taxon>
        <taxon>Streptococcus</taxon>
    </lineage>
</organism>
<gene>
    <name evidence="2" type="ORF">HZY93_04875</name>
</gene>
<dbReference type="InterPro" id="IPR001387">
    <property type="entry name" value="Cro/C1-type_HTH"/>
</dbReference>